<evidence type="ECO:0000256" key="1">
    <source>
        <dbReference type="SAM" id="MobiDB-lite"/>
    </source>
</evidence>
<organism evidence="2 3">
    <name type="scientific">Pleurodeles waltl</name>
    <name type="common">Iberian ribbed newt</name>
    <dbReference type="NCBI Taxonomy" id="8319"/>
    <lineage>
        <taxon>Eukaryota</taxon>
        <taxon>Metazoa</taxon>
        <taxon>Chordata</taxon>
        <taxon>Craniata</taxon>
        <taxon>Vertebrata</taxon>
        <taxon>Euteleostomi</taxon>
        <taxon>Amphibia</taxon>
        <taxon>Batrachia</taxon>
        <taxon>Caudata</taxon>
        <taxon>Salamandroidea</taxon>
        <taxon>Salamandridae</taxon>
        <taxon>Pleurodelinae</taxon>
        <taxon>Pleurodeles</taxon>
    </lineage>
</organism>
<dbReference type="AlphaFoldDB" id="A0AAV7T3V2"/>
<accession>A0AAV7T3V2</accession>
<gene>
    <name evidence="2" type="ORF">NDU88_003117</name>
</gene>
<protein>
    <submittedName>
        <fullName evidence="2">Uncharacterized protein</fullName>
    </submittedName>
</protein>
<feature type="compositionally biased region" description="Basic and acidic residues" evidence="1">
    <location>
        <begin position="49"/>
        <end position="59"/>
    </location>
</feature>
<feature type="compositionally biased region" description="Basic and acidic residues" evidence="1">
    <location>
        <begin position="79"/>
        <end position="92"/>
    </location>
</feature>
<feature type="compositionally biased region" description="Basic residues" evidence="1">
    <location>
        <begin position="32"/>
        <end position="48"/>
    </location>
</feature>
<dbReference type="Proteomes" id="UP001066276">
    <property type="component" value="Chromosome 4_1"/>
</dbReference>
<proteinExistence type="predicted"/>
<reference evidence="2" key="1">
    <citation type="journal article" date="2022" name="bioRxiv">
        <title>Sequencing and chromosome-scale assembly of the giantPleurodeles waltlgenome.</title>
        <authorList>
            <person name="Brown T."/>
            <person name="Elewa A."/>
            <person name="Iarovenko S."/>
            <person name="Subramanian E."/>
            <person name="Araus A.J."/>
            <person name="Petzold A."/>
            <person name="Susuki M."/>
            <person name="Suzuki K.-i.T."/>
            <person name="Hayashi T."/>
            <person name="Toyoda A."/>
            <person name="Oliveira C."/>
            <person name="Osipova E."/>
            <person name="Leigh N.D."/>
            <person name="Simon A."/>
            <person name="Yun M.H."/>
        </authorList>
    </citation>
    <scope>NUCLEOTIDE SEQUENCE</scope>
    <source>
        <strain evidence="2">20211129_DDA</strain>
        <tissue evidence="2">Liver</tissue>
    </source>
</reference>
<dbReference type="EMBL" id="JANPWB010000007">
    <property type="protein sequence ID" value="KAJ1171247.1"/>
    <property type="molecule type" value="Genomic_DNA"/>
</dbReference>
<keyword evidence="3" id="KW-1185">Reference proteome</keyword>
<sequence>MAAPRPAGTPGVPRRRKRKSRVSGIQISGFPQKRKGWERHAKGGKKERKSTETRNEWKTPARMFRRSETGSQTTSADYTLERTPTKGKEVRTAETPPRPWRGVAQAASVFLFCLEFPTTYLEMKLLRELFNYQGGNFYKCILFIFGLLI</sequence>
<comment type="caution">
    <text evidence="2">The sequence shown here is derived from an EMBL/GenBank/DDBJ whole genome shotgun (WGS) entry which is preliminary data.</text>
</comment>
<evidence type="ECO:0000313" key="3">
    <source>
        <dbReference type="Proteomes" id="UP001066276"/>
    </source>
</evidence>
<name>A0AAV7T3V2_PLEWA</name>
<feature type="region of interest" description="Disordered" evidence="1">
    <location>
        <begin position="1"/>
        <end position="98"/>
    </location>
</feature>
<evidence type="ECO:0000313" key="2">
    <source>
        <dbReference type="EMBL" id="KAJ1171247.1"/>
    </source>
</evidence>